<evidence type="ECO:0000256" key="1">
    <source>
        <dbReference type="RuleBase" id="RU362001"/>
    </source>
</evidence>
<reference evidence="4" key="2">
    <citation type="submission" date="2016-10" db="EMBL/GenBank/DDBJ databases">
        <authorList>
            <person name="Varghese N."/>
            <person name="Submissions S."/>
        </authorList>
    </citation>
    <scope>NUCLEOTIDE SEQUENCE [LARGE SCALE GENOMIC DNA]</scope>
    <source>
        <strain evidence="4">CPCC 202695</strain>
    </source>
</reference>
<dbReference type="EMBL" id="SODL02000005">
    <property type="protein sequence ID" value="MCP2368746.1"/>
    <property type="molecule type" value="Genomic_DNA"/>
</dbReference>
<dbReference type="EMBL" id="LT629755">
    <property type="protein sequence ID" value="SDR83883.1"/>
    <property type="molecule type" value="Genomic_DNA"/>
</dbReference>
<comment type="similarity">
    <text evidence="1">Belongs to the WXG100 family.</text>
</comment>
<dbReference type="STRING" id="589382.SAMN04489721_0378"/>
<name>A0A1H1MAS8_9MICO</name>
<dbReference type="NCBIfam" id="TIGR03930">
    <property type="entry name" value="WXG100_ESAT6"/>
    <property type="match status" value="1"/>
</dbReference>
<dbReference type="Proteomes" id="UP000893823">
    <property type="component" value="Unassembled WGS sequence"/>
</dbReference>
<keyword evidence="5" id="KW-1185">Reference proteome</keyword>
<dbReference type="RefSeq" id="WP_092668790.1">
    <property type="nucleotide sequence ID" value="NZ_BMDN01000005.1"/>
</dbReference>
<organism evidence="3 4">
    <name type="scientific">Agromyces flavus</name>
    <dbReference type="NCBI Taxonomy" id="589382"/>
    <lineage>
        <taxon>Bacteria</taxon>
        <taxon>Bacillati</taxon>
        <taxon>Actinomycetota</taxon>
        <taxon>Actinomycetes</taxon>
        <taxon>Micrococcales</taxon>
        <taxon>Microbacteriaceae</taxon>
        <taxon>Agromyces</taxon>
    </lineage>
</organism>
<reference evidence="2" key="3">
    <citation type="submission" date="2022-06" db="EMBL/GenBank/DDBJ databases">
        <title>Genomic Encyclopedia of Type Strains, Phase III (KMG-III): the genomes of soil and plant-associated and newly described type strains.</title>
        <authorList>
            <person name="Whitman W."/>
        </authorList>
    </citation>
    <scope>NUCLEOTIDE SEQUENCE</scope>
    <source>
        <strain evidence="2">CPCC 202695</strain>
    </source>
</reference>
<proteinExistence type="inferred from homology"/>
<accession>A0A1H1MAS8</accession>
<reference evidence="3" key="1">
    <citation type="submission" date="2016-10" db="EMBL/GenBank/DDBJ databases">
        <authorList>
            <person name="de Groot N.N."/>
        </authorList>
    </citation>
    <scope>NUCLEOTIDE SEQUENCE [LARGE SCALE GENOMIC DNA]</scope>
    <source>
        <strain evidence="3">CPCC 202695</strain>
    </source>
</reference>
<dbReference type="SUPFAM" id="SSF140453">
    <property type="entry name" value="EsxAB dimer-like"/>
    <property type="match status" value="1"/>
</dbReference>
<gene>
    <name evidence="2" type="ORF">BCL57_002922</name>
    <name evidence="3" type="ORF">SAMN04489721_0378</name>
</gene>
<evidence type="ECO:0000313" key="3">
    <source>
        <dbReference type="EMBL" id="SDR83883.1"/>
    </source>
</evidence>
<dbReference type="InterPro" id="IPR036689">
    <property type="entry name" value="ESAT-6-like_sf"/>
</dbReference>
<evidence type="ECO:0000313" key="5">
    <source>
        <dbReference type="Proteomes" id="UP000893823"/>
    </source>
</evidence>
<evidence type="ECO:0000313" key="2">
    <source>
        <dbReference type="EMBL" id="MCP2368746.1"/>
    </source>
</evidence>
<protein>
    <recommendedName>
        <fullName evidence="1">ESAT-6-like protein</fullName>
    </recommendedName>
</protein>
<dbReference type="Gene3D" id="1.10.287.1060">
    <property type="entry name" value="ESAT-6-like"/>
    <property type="match status" value="1"/>
</dbReference>
<sequence>MTRYQVDSEQVQMATQSVQGTIGRIRSEVGSLLAQLGGLQGSWTGQASTAFQAAVDDWRMTQQHVEESLSGLSQALGAAGAHYAEAEQANARLFLR</sequence>
<dbReference type="Proteomes" id="UP000199482">
    <property type="component" value="Chromosome I"/>
</dbReference>
<dbReference type="Pfam" id="PF06013">
    <property type="entry name" value="WXG100"/>
    <property type="match status" value="1"/>
</dbReference>
<dbReference type="AlphaFoldDB" id="A0A1H1MAS8"/>
<evidence type="ECO:0000313" key="4">
    <source>
        <dbReference type="Proteomes" id="UP000199482"/>
    </source>
</evidence>
<dbReference type="InterPro" id="IPR010310">
    <property type="entry name" value="T7SS_ESAT-6-like"/>
</dbReference>